<dbReference type="EMBL" id="SWKR01000002">
    <property type="protein sequence ID" value="TKD50996.1"/>
    <property type="molecule type" value="Genomic_DNA"/>
</dbReference>
<dbReference type="Pfam" id="PF12096">
    <property type="entry name" value="DUF3572"/>
    <property type="match status" value="1"/>
</dbReference>
<proteinExistence type="predicted"/>
<protein>
    <submittedName>
        <fullName evidence="1">DUF3572 family protein</fullName>
    </submittedName>
</protein>
<reference evidence="1 2" key="1">
    <citation type="submission" date="2019-04" db="EMBL/GenBank/DDBJ databases">
        <authorList>
            <person name="Yang Y."/>
            <person name="Wei D."/>
        </authorList>
    </citation>
    <scope>NUCLEOTIDE SEQUENCE [LARGE SCALE GENOMIC DNA]</scope>
    <source>
        <strain evidence="1 2">L-1-4w-11</strain>
    </source>
</reference>
<name>A0A4U1L4B1_9SPHN</name>
<evidence type="ECO:0000313" key="1">
    <source>
        <dbReference type="EMBL" id="TKD50996.1"/>
    </source>
</evidence>
<dbReference type="AlphaFoldDB" id="A0A4U1L4B1"/>
<sequence length="92" mass="9881">MPLRETNPERDPHALALQALVWALSEPPRAMRLLDVTGLDPRDLRARAGEAEVLAAALAFLEAHEPDLVACADALGVPPADIVAARRALENQ</sequence>
<accession>A0A4U1L4B1</accession>
<dbReference type="InterPro" id="IPR021955">
    <property type="entry name" value="DUF3572"/>
</dbReference>
<dbReference type="OrthoDB" id="7356934at2"/>
<keyword evidence="2" id="KW-1185">Reference proteome</keyword>
<organism evidence="1 2">
    <name type="scientific">Sphingomonas baiyangensis</name>
    <dbReference type="NCBI Taxonomy" id="2572576"/>
    <lineage>
        <taxon>Bacteria</taxon>
        <taxon>Pseudomonadati</taxon>
        <taxon>Pseudomonadota</taxon>
        <taxon>Alphaproteobacteria</taxon>
        <taxon>Sphingomonadales</taxon>
        <taxon>Sphingomonadaceae</taxon>
        <taxon>Sphingomonas</taxon>
    </lineage>
</organism>
<evidence type="ECO:0000313" key="2">
    <source>
        <dbReference type="Proteomes" id="UP000309138"/>
    </source>
</evidence>
<dbReference type="RefSeq" id="WP_136942943.1">
    <property type="nucleotide sequence ID" value="NZ_SWKR01000002.1"/>
</dbReference>
<gene>
    <name evidence="1" type="ORF">FBR43_09665</name>
</gene>
<dbReference type="Proteomes" id="UP000309138">
    <property type="component" value="Unassembled WGS sequence"/>
</dbReference>
<comment type="caution">
    <text evidence="1">The sequence shown here is derived from an EMBL/GenBank/DDBJ whole genome shotgun (WGS) entry which is preliminary data.</text>
</comment>